<sequence>MTGFLTKEERRELTGYRNQSPQIAWLKSKGLPFQIDEDRLIVMRSHVQQWIEGKPLVKSKGVNFSAVK</sequence>
<proteinExistence type="predicted"/>
<organism evidence="2 3">
    <name type="scientific">Comamonas thiooxydans</name>
    <dbReference type="NCBI Taxonomy" id="363952"/>
    <lineage>
        <taxon>Bacteria</taxon>
        <taxon>Pseudomonadati</taxon>
        <taxon>Pseudomonadota</taxon>
        <taxon>Betaproteobacteria</taxon>
        <taxon>Burkholderiales</taxon>
        <taxon>Comamonadaceae</taxon>
        <taxon>Comamonas</taxon>
    </lineage>
</organism>
<comment type="caution">
    <text evidence="2">The sequence shown here is derived from an EMBL/GenBank/DDBJ whole genome shotgun (WGS) entry which is preliminary data.</text>
</comment>
<name>A0A0E3BFG5_9BURK</name>
<evidence type="ECO:0000259" key="1">
    <source>
        <dbReference type="Pfam" id="PF13986"/>
    </source>
</evidence>
<gene>
    <name evidence="2" type="ORF">P245_15680</name>
</gene>
<evidence type="ECO:0000313" key="2">
    <source>
        <dbReference type="EMBL" id="KGG90870.1"/>
    </source>
</evidence>
<accession>A0A0E3BFG5</accession>
<reference evidence="2 3" key="1">
    <citation type="submission" date="2013-09" db="EMBL/GenBank/DDBJ databases">
        <title>High correlation between genotypes and phenotypes of environmental bacteria Comamonas testosteroni strains.</title>
        <authorList>
            <person name="Liu L."/>
            <person name="Zhu W."/>
            <person name="Xia X."/>
            <person name="Xu B."/>
            <person name="Luo M."/>
            <person name="Wang G."/>
        </authorList>
    </citation>
    <scope>NUCLEOTIDE SEQUENCE [LARGE SCALE GENOMIC DNA]</scope>
    <source>
        <strain evidence="2 3">JL14</strain>
    </source>
</reference>
<dbReference type="Proteomes" id="UP000029567">
    <property type="component" value="Unassembled WGS sequence"/>
</dbReference>
<dbReference type="AlphaFoldDB" id="A0A0E3BFG5"/>
<dbReference type="InterPro" id="IPR025319">
    <property type="entry name" value="DUF4224"/>
</dbReference>
<dbReference type="Pfam" id="PF13986">
    <property type="entry name" value="DUF4224"/>
    <property type="match status" value="1"/>
</dbReference>
<feature type="domain" description="DUF4224" evidence="1">
    <location>
        <begin position="4"/>
        <end position="47"/>
    </location>
</feature>
<dbReference type="EMBL" id="AWTN01000095">
    <property type="protein sequence ID" value="KGG90870.1"/>
    <property type="molecule type" value="Genomic_DNA"/>
</dbReference>
<protein>
    <recommendedName>
        <fullName evidence="1">DUF4224 domain-containing protein</fullName>
    </recommendedName>
</protein>
<evidence type="ECO:0000313" key="3">
    <source>
        <dbReference type="Proteomes" id="UP000029567"/>
    </source>
</evidence>